<keyword evidence="11" id="KW-0472">Membrane</keyword>
<evidence type="ECO:0000256" key="1">
    <source>
        <dbReference type="ARBA" id="ARBA00007164"/>
    </source>
</evidence>
<accession>A0AAE3DLI9</accession>
<protein>
    <submittedName>
        <fullName evidence="14">D-alanyl-D-alanine carboxypeptidase</fullName>
    </submittedName>
</protein>
<dbReference type="InterPro" id="IPR012338">
    <property type="entry name" value="Beta-lactam/transpept-like"/>
</dbReference>
<evidence type="ECO:0000256" key="3">
    <source>
        <dbReference type="ARBA" id="ARBA00022801"/>
    </source>
</evidence>
<dbReference type="EMBL" id="JAJEQF010000002">
    <property type="protein sequence ID" value="MCC2166367.1"/>
    <property type="molecule type" value="Genomic_DNA"/>
</dbReference>
<dbReference type="SUPFAM" id="SSF56601">
    <property type="entry name" value="beta-lactamase/transpeptidase-like"/>
    <property type="match status" value="1"/>
</dbReference>
<feature type="binding site" evidence="8">
    <location>
        <position position="263"/>
    </location>
    <ligand>
        <name>substrate</name>
    </ligand>
</feature>
<evidence type="ECO:0000256" key="9">
    <source>
        <dbReference type="RuleBase" id="RU004016"/>
    </source>
</evidence>
<evidence type="ECO:0000256" key="2">
    <source>
        <dbReference type="ARBA" id="ARBA00022729"/>
    </source>
</evidence>
<gene>
    <name evidence="14" type="ORF">LKD45_01425</name>
</gene>
<feature type="domain" description="Peptidase S11 D-alanyl-D-alanine carboxypeptidase A N-terminal" evidence="13">
    <location>
        <begin position="61"/>
        <end position="291"/>
    </location>
</feature>
<evidence type="ECO:0000313" key="14">
    <source>
        <dbReference type="EMBL" id="MCC2166367.1"/>
    </source>
</evidence>
<keyword evidence="15" id="KW-1185">Reference proteome</keyword>
<feature type="transmembrane region" description="Helical" evidence="11">
    <location>
        <begin position="500"/>
        <end position="521"/>
    </location>
</feature>
<sequence length="555" mass="59591">MKFFQKRSFFSFMIALGVGANLFCGAVLTARAEVIDYQALAEANLSIPVESNEIKNWPEGPILNARSAILMDADSGAILYAKSIHEKLYPASTTKILTAYIARQNSELNEMIEYSDTAVHSIDWRSDSNIGIKAGEAITMEQSLYGLLVGSGSECGNAIGEHISGSMEAFVDLMNQTAKELGCTDSNFVNTNGKHDDNHYTSTHDLALIGQKFFSDDVLCRMSDTASYKIPASATLSQDLIPNSKNKLLLGKTYAYEYLVGSKTGYTANARSNLVSCAQKDGLKLICVVMMEESPQQFKDTISLFDYGFSNFSSVTASKEDTTYQVKNGDLFANTFNQSDILSIDPDAKVLLPDTLTFADLDSELSYDNLKDGQAAVIHYSYEGQDLGSAPILFSSITPFDFSAEPVSETESAAIATADGSSKADANSVQSSASNAQSSTDSSGTDGNANASSANGSSGTQGATSAQAGTAASESVASTTSPTAVSTPGGNVIFLNVRKILLAVSIVAVILIVILVIRSILIGHSRNRKRRDIMKRHRSRKDEIIDFDRYTDPFA</sequence>
<dbReference type="InterPro" id="IPR018044">
    <property type="entry name" value="Peptidase_S11"/>
</dbReference>
<evidence type="ECO:0000256" key="11">
    <source>
        <dbReference type="SAM" id="Phobius"/>
    </source>
</evidence>
<keyword evidence="4" id="KW-0133">Cell shape</keyword>
<keyword evidence="6" id="KW-0961">Cell wall biogenesis/degradation</keyword>
<dbReference type="GO" id="GO:0006508">
    <property type="term" value="P:proteolysis"/>
    <property type="evidence" value="ECO:0007669"/>
    <property type="project" value="InterPro"/>
</dbReference>
<keyword evidence="3" id="KW-0378">Hydrolase</keyword>
<comment type="caution">
    <text evidence="14">The sequence shown here is derived from an EMBL/GenBank/DDBJ whole genome shotgun (WGS) entry which is preliminary data.</text>
</comment>
<dbReference type="GO" id="GO:0009252">
    <property type="term" value="P:peptidoglycan biosynthetic process"/>
    <property type="evidence" value="ECO:0007669"/>
    <property type="project" value="UniProtKB-KW"/>
</dbReference>
<feature type="region of interest" description="Disordered" evidence="10">
    <location>
        <begin position="415"/>
        <end position="485"/>
    </location>
</feature>
<dbReference type="GO" id="GO:0071555">
    <property type="term" value="P:cell wall organization"/>
    <property type="evidence" value="ECO:0007669"/>
    <property type="project" value="UniProtKB-KW"/>
</dbReference>
<keyword evidence="11" id="KW-0812">Transmembrane</keyword>
<comment type="similarity">
    <text evidence="1 9">Belongs to the peptidase S11 family.</text>
</comment>
<dbReference type="Pfam" id="PF00768">
    <property type="entry name" value="Peptidase_S11"/>
    <property type="match status" value="1"/>
</dbReference>
<feature type="active site" description="Proton acceptor" evidence="7">
    <location>
        <position position="95"/>
    </location>
</feature>
<evidence type="ECO:0000256" key="7">
    <source>
        <dbReference type="PIRSR" id="PIRSR618044-1"/>
    </source>
</evidence>
<feature type="compositionally biased region" description="Low complexity" evidence="10">
    <location>
        <begin position="424"/>
        <end position="485"/>
    </location>
</feature>
<name>A0AAE3DLI9_9FIRM</name>
<dbReference type="RefSeq" id="WP_308727533.1">
    <property type="nucleotide sequence ID" value="NZ_JAJEQF010000002.1"/>
</dbReference>
<reference evidence="14 15" key="1">
    <citation type="submission" date="2021-10" db="EMBL/GenBank/DDBJ databases">
        <title>Anaerobic single-cell dispensing facilitates the cultivation of human gut bacteria.</title>
        <authorList>
            <person name="Afrizal A."/>
        </authorList>
    </citation>
    <scope>NUCLEOTIDE SEQUENCE [LARGE SCALE GENOMIC DNA]</scope>
    <source>
        <strain evidence="14 15">CLA-AA-H244</strain>
    </source>
</reference>
<feature type="active site" description="Acyl-ester intermediate" evidence="7">
    <location>
        <position position="92"/>
    </location>
</feature>
<keyword evidence="14" id="KW-0121">Carboxypeptidase</keyword>
<evidence type="ECO:0000256" key="8">
    <source>
        <dbReference type="PIRSR" id="PIRSR618044-2"/>
    </source>
</evidence>
<keyword evidence="5" id="KW-0573">Peptidoglycan synthesis</keyword>
<evidence type="ECO:0000256" key="12">
    <source>
        <dbReference type="SAM" id="SignalP"/>
    </source>
</evidence>
<dbReference type="InterPro" id="IPR001967">
    <property type="entry name" value="Peptidase_S11_N"/>
</dbReference>
<dbReference type="PANTHER" id="PTHR21581">
    <property type="entry name" value="D-ALANYL-D-ALANINE CARBOXYPEPTIDASE"/>
    <property type="match status" value="1"/>
</dbReference>
<feature type="active site" evidence="7">
    <location>
        <position position="151"/>
    </location>
</feature>
<dbReference type="PANTHER" id="PTHR21581:SF33">
    <property type="entry name" value="D-ALANYL-D-ALANINE CARBOXYPEPTIDASE DACB"/>
    <property type="match status" value="1"/>
</dbReference>
<evidence type="ECO:0000256" key="4">
    <source>
        <dbReference type="ARBA" id="ARBA00022960"/>
    </source>
</evidence>
<evidence type="ECO:0000256" key="6">
    <source>
        <dbReference type="ARBA" id="ARBA00023316"/>
    </source>
</evidence>
<dbReference type="GO" id="GO:0009002">
    <property type="term" value="F:serine-type D-Ala-D-Ala carboxypeptidase activity"/>
    <property type="evidence" value="ECO:0007669"/>
    <property type="project" value="InterPro"/>
</dbReference>
<feature type="signal peptide" evidence="12">
    <location>
        <begin position="1"/>
        <end position="20"/>
    </location>
</feature>
<proteinExistence type="inferred from homology"/>
<feature type="chain" id="PRO_5041953882" evidence="12">
    <location>
        <begin position="21"/>
        <end position="555"/>
    </location>
</feature>
<keyword evidence="11" id="KW-1133">Transmembrane helix</keyword>
<dbReference type="GO" id="GO:0008360">
    <property type="term" value="P:regulation of cell shape"/>
    <property type="evidence" value="ECO:0007669"/>
    <property type="project" value="UniProtKB-KW"/>
</dbReference>
<evidence type="ECO:0000256" key="5">
    <source>
        <dbReference type="ARBA" id="ARBA00022984"/>
    </source>
</evidence>
<dbReference type="Gene3D" id="3.40.710.10">
    <property type="entry name" value="DD-peptidase/beta-lactamase superfamily"/>
    <property type="match status" value="1"/>
</dbReference>
<dbReference type="AlphaFoldDB" id="A0AAE3DLI9"/>
<evidence type="ECO:0000256" key="10">
    <source>
        <dbReference type="SAM" id="MobiDB-lite"/>
    </source>
</evidence>
<keyword evidence="2 12" id="KW-0732">Signal</keyword>
<dbReference type="Proteomes" id="UP001199355">
    <property type="component" value="Unassembled WGS sequence"/>
</dbReference>
<organism evidence="14 15">
    <name type="scientific">Gallintestinimicrobium propionicum</name>
    <dbReference type="NCBI Taxonomy" id="2981770"/>
    <lineage>
        <taxon>Bacteria</taxon>
        <taxon>Bacillati</taxon>
        <taxon>Bacillota</taxon>
        <taxon>Clostridia</taxon>
        <taxon>Lachnospirales</taxon>
        <taxon>Lachnospiraceae</taxon>
        <taxon>Gallintestinimicrobium</taxon>
    </lineage>
</organism>
<dbReference type="PRINTS" id="PR00725">
    <property type="entry name" value="DADACBPTASE1"/>
</dbReference>
<keyword evidence="14" id="KW-0645">Protease</keyword>
<evidence type="ECO:0000313" key="15">
    <source>
        <dbReference type="Proteomes" id="UP001199355"/>
    </source>
</evidence>
<evidence type="ECO:0000259" key="13">
    <source>
        <dbReference type="Pfam" id="PF00768"/>
    </source>
</evidence>